<dbReference type="GO" id="GO:0006355">
    <property type="term" value="P:regulation of DNA-templated transcription"/>
    <property type="evidence" value="ECO:0007669"/>
    <property type="project" value="InterPro"/>
</dbReference>
<feature type="domain" description="Histidine kinase" evidence="6">
    <location>
        <begin position="281"/>
        <end position="488"/>
    </location>
</feature>
<dbReference type="Pfam" id="PF00989">
    <property type="entry name" value="PAS"/>
    <property type="match status" value="1"/>
</dbReference>
<dbReference type="Proteomes" id="UP001139494">
    <property type="component" value="Unassembled WGS sequence"/>
</dbReference>
<dbReference type="Gene3D" id="3.30.450.20">
    <property type="entry name" value="PAS domain"/>
    <property type="match status" value="1"/>
</dbReference>
<dbReference type="InterPro" id="IPR005467">
    <property type="entry name" value="His_kinase_dom"/>
</dbReference>
<dbReference type="Pfam" id="PF02518">
    <property type="entry name" value="HATPase_c"/>
    <property type="match status" value="1"/>
</dbReference>
<evidence type="ECO:0000256" key="5">
    <source>
        <dbReference type="ARBA" id="ARBA00022777"/>
    </source>
</evidence>
<dbReference type="EMBL" id="JAHLKM010000011">
    <property type="protein sequence ID" value="MCQ4333689.1"/>
    <property type="molecule type" value="Genomic_DNA"/>
</dbReference>
<dbReference type="AlphaFoldDB" id="A0A9R1D4T5"/>
<evidence type="ECO:0000256" key="1">
    <source>
        <dbReference type="ARBA" id="ARBA00000085"/>
    </source>
</evidence>
<dbReference type="InterPro" id="IPR036890">
    <property type="entry name" value="HATPase_C_sf"/>
</dbReference>
<dbReference type="EC" id="2.7.13.3" evidence="2"/>
<dbReference type="InterPro" id="IPR000700">
    <property type="entry name" value="PAS-assoc_C"/>
</dbReference>
<dbReference type="PROSITE" id="PS50112">
    <property type="entry name" value="PAS"/>
    <property type="match status" value="1"/>
</dbReference>
<dbReference type="CDD" id="cd00130">
    <property type="entry name" value="PAS"/>
    <property type="match status" value="1"/>
</dbReference>
<dbReference type="Gene3D" id="1.10.287.130">
    <property type="match status" value="1"/>
</dbReference>
<dbReference type="Gene3D" id="3.30.565.10">
    <property type="entry name" value="Histidine kinase-like ATPase, C-terminal domain"/>
    <property type="match status" value="1"/>
</dbReference>
<keyword evidence="10" id="KW-1185">Reference proteome</keyword>
<organism evidence="9 10">
    <name type="scientific">Natronomonas aquatica</name>
    <dbReference type="NCBI Taxonomy" id="2841590"/>
    <lineage>
        <taxon>Archaea</taxon>
        <taxon>Methanobacteriati</taxon>
        <taxon>Methanobacteriota</taxon>
        <taxon>Stenosarchaea group</taxon>
        <taxon>Halobacteria</taxon>
        <taxon>Halobacteriales</taxon>
        <taxon>Natronomonadaceae</taxon>
        <taxon>Natronomonas</taxon>
    </lineage>
</organism>
<protein>
    <recommendedName>
        <fullName evidence="2">histidine kinase</fullName>
        <ecNumber evidence="2">2.7.13.3</ecNumber>
    </recommendedName>
</protein>
<dbReference type="PRINTS" id="PR00344">
    <property type="entry name" value="BCTRLSENSOR"/>
</dbReference>
<sequence>MDHNSTQTDEPAVIYPLVSNVGNERVLEDWLDDGAYTVYRGERPVTDAEFDLCIVDEPGLRRHRADIAEARSDAKPVLLPVLLLYSGQGEDFLGDDHDGIERAVLESTVDEIVSLPTRQAELEWRIRTLLRLRDRSLELQRRTDELRQFREAADASGHAIYITDTDGTIEYVNPTFEEITGYSREEIVGETPAVLQSGECDGELYEELWETLLAGEKWNHEMVDETKAGERVVLEQTISPVVTEDGAVKKFVAVAQDITDRKRYEKRLESQRDDLELLNQVVRHDIRNDLQLVKGYADMLKESVTEEAYGDLETVREAVENAIDLTGSARDLADVMLQSDSETTTVDLGSTLQQQVRELRAEHPNAEIRLEEPLPETAVTADSMLGSVFRNLLNNAIQHNDKDTPEVAVAVGREDGSVRVRVADNGPGVPDGQKAEIFGKGEKGLDSAGTGIGLYLVQSLVDSYGGDTRVEDNDPTGAVFVVTLPVAE</sequence>
<dbReference type="InterPro" id="IPR035965">
    <property type="entry name" value="PAS-like_dom_sf"/>
</dbReference>
<dbReference type="InterPro" id="IPR001610">
    <property type="entry name" value="PAC"/>
</dbReference>
<dbReference type="PANTHER" id="PTHR43304:SF1">
    <property type="entry name" value="PAC DOMAIN-CONTAINING PROTEIN"/>
    <property type="match status" value="1"/>
</dbReference>
<accession>A0A9R1D4T5</accession>
<feature type="domain" description="PAC" evidence="8">
    <location>
        <begin position="216"/>
        <end position="270"/>
    </location>
</feature>
<dbReference type="SUPFAM" id="SSF55874">
    <property type="entry name" value="ATPase domain of HSP90 chaperone/DNA topoisomerase II/histidine kinase"/>
    <property type="match status" value="1"/>
</dbReference>
<dbReference type="SMART" id="SM00387">
    <property type="entry name" value="HATPase_c"/>
    <property type="match status" value="1"/>
</dbReference>
<proteinExistence type="predicted"/>
<evidence type="ECO:0000259" key="8">
    <source>
        <dbReference type="PROSITE" id="PS50113"/>
    </source>
</evidence>
<dbReference type="CDD" id="cd00075">
    <property type="entry name" value="HATPase"/>
    <property type="match status" value="1"/>
</dbReference>
<dbReference type="InterPro" id="IPR052162">
    <property type="entry name" value="Sensor_kinase/Photoreceptor"/>
</dbReference>
<dbReference type="PROSITE" id="PS50109">
    <property type="entry name" value="HIS_KIN"/>
    <property type="match status" value="1"/>
</dbReference>
<dbReference type="PROSITE" id="PS50113">
    <property type="entry name" value="PAC"/>
    <property type="match status" value="1"/>
</dbReference>
<dbReference type="SMART" id="SM00086">
    <property type="entry name" value="PAC"/>
    <property type="match status" value="1"/>
</dbReference>
<dbReference type="InterPro" id="IPR000014">
    <property type="entry name" value="PAS"/>
</dbReference>
<evidence type="ECO:0000313" key="10">
    <source>
        <dbReference type="Proteomes" id="UP001139494"/>
    </source>
</evidence>
<evidence type="ECO:0000256" key="2">
    <source>
        <dbReference type="ARBA" id="ARBA00012438"/>
    </source>
</evidence>
<evidence type="ECO:0000256" key="4">
    <source>
        <dbReference type="ARBA" id="ARBA00022679"/>
    </source>
</evidence>
<dbReference type="RefSeq" id="WP_256029716.1">
    <property type="nucleotide sequence ID" value="NZ_JAHLKM010000011.1"/>
</dbReference>
<name>A0A9R1D4T5_9EURY</name>
<evidence type="ECO:0000313" key="9">
    <source>
        <dbReference type="EMBL" id="MCQ4333689.1"/>
    </source>
</evidence>
<comment type="catalytic activity">
    <reaction evidence="1">
        <text>ATP + protein L-histidine = ADP + protein N-phospho-L-histidine.</text>
        <dbReference type="EC" id="2.7.13.3"/>
    </reaction>
</comment>
<dbReference type="InterPro" id="IPR003661">
    <property type="entry name" value="HisK_dim/P_dom"/>
</dbReference>
<dbReference type="NCBIfam" id="TIGR00229">
    <property type="entry name" value="sensory_box"/>
    <property type="match status" value="1"/>
</dbReference>
<dbReference type="PANTHER" id="PTHR43304">
    <property type="entry name" value="PHYTOCHROME-LIKE PROTEIN CPH1"/>
    <property type="match status" value="1"/>
</dbReference>
<comment type="caution">
    <text evidence="9">The sequence shown here is derived from an EMBL/GenBank/DDBJ whole genome shotgun (WGS) entry which is preliminary data.</text>
</comment>
<keyword evidence="3" id="KW-0597">Phosphoprotein</keyword>
<dbReference type="InterPro" id="IPR004358">
    <property type="entry name" value="Sig_transdc_His_kin-like_C"/>
</dbReference>
<gene>
    <name evidence="9" type="ORF">KM295_09405</name>
</gene>
<evidence type="ECO:0000256" key="3">
    <source>
        <dbReference type="ARBA" id="ARBA00022553"/>
    </source>
</evidence>
<feature type="domain" description="PAS" evidence="7">
    <location>
        <begin position="145"/>
        <end position="191"/>
    </location>
</feature>
<dbReference type="InterPro" id="IPR003594">
    <property type="entry name" value="HATPase_dom"/>
</dbReference>
<reference evidence="9" key="1">
    <citation type="journal article" date="2023" name="Front. Microbiol.">
        <title>Genomic-based phylogenetic and metabolic analyses of the genus Natronomonas, and description of Natronomonas aquatica sp. nov.</title>
        <authorList>
            <person name="Garcia-Roldan A."/>
            <person name="Duran-Viseras A."/>
            <person name="de la Haba R.R."/>
            <person name="Corral P."/>
            <person name="Sanchez-Porro C."/>
            <person name="Ventosa A."/>
        </authorList>
    </citation>
    <scope>NUCLEOTIDE SEQUENCE</scope>
    <source>
        <strain evidence="9">F2-12</strain>
    </source>
</reference>
<dbReference type="InterPro" id="IPR013767">
    <property type="entry name" value="PAS_fold"/>
</dbReference>
<dbReference type="GO" id="GO:0000155">
    <property type="term" value="F:phosphorelay sensor kinase activity"/>
    <property type="evidence" value="ECO:0007669"/>
    <property type="project" value="InterPro"/>
</dbReference>
<dbReference type="SMART" id="SM00091">
    <property type="entry name" value="PAS"/>
    <property type="match status" value="1"/>
</dbReference>
<dbReference type="SMART" id="SM00388">
    <property type="entry name" value="HisKA"/>
    <property type="match status" value="1"/>
</dbReference>
<evidence type="ECO:0000259" key="7">
    <source>
        <dbReference type="PROSITE" id="PS50112"/>
    </source>
</evidence>
<keyword evidence="4" id="KW-0808">Transferase</keyword>
<evidence type="ECO:0000259" key="6">
    <source>
        <dbReference type="PROSITE" id="PS50109"/>
    </source>
</evidence>
<dbReference type="SUPFAM" id="SSF55785">
    <property type="entry name" value="PYP-like sensor domain (PAS domain)"/>
    <property type="match status" value="1"/>
</dbReference>
<keyword evidence="5 9" id="KW-0418">Kinase</keyword>